<evidence type="ECO:0000313" key="2">
    <source>
        <dbReference type="Proteomes" id="UP001465976"/>
    </source>
</evidence>
<reference evidence="1 2" key="1">
    <citation type="submission" date="2024-02" db="EMBL/GenBank/DDBJ databases">
        <title>A draft genome for the cacao thread blight pathogen Marasmius crinis-equi.</title>
        <authorList>
            <person name="Cohen S.P."/>
            <person name="Baruah I.K."/>
            <person name="Amoako-Attah I."/>
            <person name="Bukari Y."/>
            <person name="Meinhardt L.W."/>
            <person name="Bailey B.A."/>
        </authorList>
    </citation>
    <scope>NUCLEOTIDE SEQUENCE [LARGE SCALE GENOMIC DNA]</scope>
    <source>
        <strain evidence="1 2">GH-76</strain>
    </source>
</reference>
<name>A0ABR3FGD0_9AGAR</name>
<comment type="caution">
    <text evidence="1">The sequence shown here is derived from an EMBL/GenBank/DDBJ whole genome shotgun (WGS) entry which is preliminary data.</text>
</comment>
<sequence length="144" mass="16088">MFGFVRSLHEKQIEQVQLPGRRTVGFLSLITDSDELLSASTLEVEMTLVTQQTMVLEAMENSCSLGMDMLVTFGKWCSPDGRPGLLLTNETVIYSADGEKKDKHALTPETRIVAKVGIHKSLYAWDDELDCELVLEAVRIDILD</sequence>
<protein>
    <submittedName>
        <fullName evidence="1">Uncharacterized protein</fullName>
    </submittedName>
</protein>
<proteinExistence type="predicted"/>
<organism evidence="1 2">
    <name type="scientific">Marasmius crinis-equi</name>
    <dbReference type="NCBI Taxonomy" id="585013"/>
    <lineage>
        <taxon>Eukaryota</taxon>
        <taxon>Fungi</taxon>
        <taxon>Dikarya</taxon>
        <taxon>Basidiomycota</taxon>
        <taxon>Agaricomycotina</taxon>
        <taxon>Agaricomycetes</taxon>
        <taxon>Agaricomycetidae</taxon>
        <taxon>Agaricales</taxon>
        <taxon>Marasmiineae</taxon>
        <taxon>Marasmiaceae</taxon>
        <taxon>Marasmius</taxon>
    </lineage>
</organism>
<dbReference type="Proteomes" id="UP001465976">
    <property type="component" value="Unassembled WGS sequence"/>
</dbReference>
<keyword evidence="2" id="KW-1185">Reference proteome</keyword>
<gene>
    <name evidence="1" type="ORF">V5O48_007535</name>
</gene>
<accession>A0ABR3FGD0</accession>
<evidence type="ECO:0000313" key="1">
    <source>
        <dbReference type="EMBL" id="KAL0574416.1"/>
    </source>
</evidence>
<dbReference type="EMBL" id="JBAHYK010000399">
    <property type="protein sequence ID" value="KAL0574416.1"/>
    <property type="molecule type" value="Genomic_DNA"/>
</dbReference>